<dbReference type="AlphaFoldDB" id="I0KDD9"/>
<proteinExistence type="predicted"/>
<name>I0KDD9_9BACT</name>
<reference evidence="1 2" key="1">
    <citation type="journal article" date="2012" name="J. Bacteriol.">
        <title>Genome Sequence of Fibrella aestuarina BUZ 2T, a Filamentous Marine Bacterium.</title>
        <authorList>
            <person name="Filippini M."/>
            <person name="Qi W."/>
            <person name="Blom J."/>
            <person name="Goesmann A."/>
            <person name="Smits T.H."/>
            <person name="Bagheri H.C."/>
        </authorList>
    </citation>
    <scope>NUCLEOTIDE SEQUENCE [LARGE SCALE GENOMIC DNA]</scope>
    <source>
        <strain evidence="2">BUZ 2T</strain>
    </source>
</reference>
<dbReference type="eggNOG" id="ENOG5033K15">
    <property type="taxonomic scope" value="Bacteria"/>
</dbReference>
<dbReference type="KEGG" id="fae:FAES_4142"/>
<organism evidence="1 2">
    <name type="scientific">Fibrella aestuarina BUZ 2</name>
    <dbReference type="NCBI Taxonomy" id="1166018"/>
    <lineage>
        <taxon>Bacteria</taxon>
        <taxon>Pseudomonadati</taxon>
        <taxon>Bacteroidota</taxon>
        <taxon>Cytophagia</taxon>
        <taxon>Cytophagales</taxon>
        <taxon>Spirosomataceae</taxon>
        <taxon>Fibrella</taxon>
    </lineage>
</organism>
<dbReference type="OrthoDB" id="1122968at2"/>
<dbReference type="STRING" id="1166018.FAES_4142"/>
<dbReference type="HOGENOM" id="CLU_2737613_0_0_10"/>
<keyword evidence="2" id="KW-1185">Reference proteome</keyword>
<evidence type="ECO:0000313" key="2">
    <source>
        <dbReference type="Proteomes" id="UP000011058"/>
    </source>
</evidence>
<protein>
    <submittedName>
        <fullName evidence="1">Uncharacterized protein</fullName>
    </submittedName>
</protein>
<evidence type="ECO:0000313" key="1">
    <source>
        <dbReference type="EMBL" id="CCH02142.1"/>
    </source>
</evidence>
<dbReference type="EMBL" id="HE796683">
    <property type="protein sequence ID" value="CCH02142.1"/>
    <property type="molecule type" value="Genomic_DNA"/>
</dbReference>
<accession>I0KDD9</accession>
<dbReference type="RefSeq" id="WP_015333241.1">
    <property type="nucleotide sequence ID" value="NC_020054.1"/>
</dbReference>
<dbReference type="Proteomes" id="UP000011058">
    <property type="component" value="Chromosome"/>
</dbReference>
<sequence length="73" mass="8736">MNAVTLETQDDRFLISIDRDYVDQEFLINLVERIKLEHLVRKAGFDESIEELGEQIKADWWAANRDRFLNREP</sequence>
<gene>
    <name evidence="1" type="ORF">FAES_4142</name>
</gene>